<dbReference type="GO" id="GO:0016491">
    <property type="term" value="F:oxidoreductase activity"/>
    <property type="evidence" value="ECO:0007669"/>
    <property type="project" value="UniProtKB-KW"/>
</dbReference>
<comment type="caution">
    <text evidence="3">The sequence shown here is derived from an EMBL/GenBank/DDBJ whole genome shotgun (WGS) entry which is preliminary data.</text>
</comment>
<dbReference type="InterPro" id="IPR050791">
    <property type="entry name" value="Aldo-Keto_reductase"/>
</dbReference>
<dbReference type="PANTHER" id="PTHR43625">
    <property type="entry name" value="AFLATOXIN B1 ALDEHYDE REDUCTASE"/>
    <property type="match status" value="1"/>
</dbReference>
<evidence type="ECO:0000256" key="1">
    <source>
        <dbReference type="ARBA" id="ARBA00023002"/>
    </source>
</evidence>
<dbReference type="InterPro" id="IPR036812">
    <property type="entry name" value="NAD(P)_OxRdtase_dom_sf"/>
</dbReference>
<evidence type="ECO:0000313" key="4">
    <source>
        <dbReference type="Proteomes" id="UP000323717"/>
    </source>
</evidence>
<protein>
    <submittedName>
        <fullName evidence="3">Aldo/keto reductase</fullName>
    </submittedName>
</protein>
<dbReference type="InterPro" id="IPR023210">
    <property type="entry name" value="NADP_OxRdtase_dom"/>
</dbReference>
<dbReference type="Pfam" id="PF00248">
    <property type="entry name" value="Aldo_ket_red"/>
    <property type="match status" value="1"/>
</dbReference>
<dbReference type="SUPFAM" id="SSF51430">
    <property type="entry name" value="NAD(P)-linked oxidoreductase"/>
    <property type="match status" value="1"/>
</dbReference>
<keyword evidence="1" id="KW-0560">Oxidoreductase</keyword>
<reference evidence="3 4" key="1">
    <citation type="journal article" date="2019" name="Nat. Med.">
        <title>A library of human gut bacterial isolates paired with longitudinal multiomics data enables mechanistic microbiome research.</title>
        <authorList>
            <person name="Poyet M."/>
            <person name="Groussin M."/>
            <person name="Gibbons S.M."/>
            <person name="Avila-Pacheco J."/>
            <person name="Jiang X."/>
            <person name="Kearney S.M."/>
            <person name="Perrotta A.R."/>
            <person name="Berdy B."/>
            <person name="Zhao S."/>
            <person name="Lieberman T.D."/>
            <person name="Swanson P.K."/>
            <person name="Smith M."/>
            <person name="Roesemann S."/>
            <person name="Alexander J.E."/>
            <person name="Rich S.A."/>
            <person name="Livny J."/>
            <person name="Vlamakis H."/>
            <person name="Clish C."/>
            <person name="Bullock K."/>
            <person name="Deik A."/>
            <person name="Scott J."/>
            <person name="Pierce K.A."/>
            <person name="Xavier R.J."/>
            <person name="Alm E.J."/>
        </authorList>
    </citation>
    <scope>NUCLEOTIDE SEQUENCE [LARGE SCALE GENOMIC DNA]</scope>
    <source>
        <strain evidence="3 4">BIOML-A163</strain>
    </source>
</reference>
<dbReference type="GO" id="GO:0005737">
    <property type="term" value="C:cytoplasm"/>
    <property type="evidence" value="ECO:0007669"/>
    <property type="project" value="TreeGrafter"/>
</dbReference>
<evidence type="ECO:0000313" key="3">
    <source>
        <dbReference type="EMBL" id="KAA3953523.1"/>
    </source>
</evidence>
<dbReference type="Gene3D" id="3.20.20.100">
    <property type="entry name" value="NADP-dependent oxidoreductase domain"/>
    <property type="match status" value="1"/>
</dbReference>
<dbReference type="Proteomes" id="UP000323717">
    <property type="component" value="Unassembled WGS sequence"/>
</dbReference>
<dbReference type="AlphaFoldDB" id="A0A5M5C8N9"/>
<gene>
    <name evidence="3" type="ORF">F3D71_05505</name>
</gene>
<name>A0A5M5C8N9_BACOV</name>
<evidence type="ECO:0000259" key="2">
    <source>
        <dbReference type="Pfam" id="PF00248"/>
    </source>
</evidence>
<dbReference type="EMBL" id="VWLE01000045">
    <property type="protein sequence ID" value="KAA3953523.1"/>
    <property type="molecule type" value="Genomic_DNA"/>
</dbReference>
<organism evidence="3 4">
    <name type="scientific">Bacteroides ovatus</name>
    <dbReference type="NCBI Taxonomy" id="28116"/>
    <lineage>
        <taxon>Bacteria</taxon>
        <taxon>Pseudomonadati</taxon>
        <taxon>Bacteroidota</taxon>
        <taxon>Bacteroidia</taxon>
        <taxon>Bacteroidales</taxon>
        <taxon>Bacteroidaceae</taxon>
        <taxon>Bacteroides</taxon>
    </lineage>
</organism>
<feature type="domain" description="NADP-dependent oxidoreductase" evidence="2">
    <location>
        <begin position="15"/>
        <end position="300"/>
    </location>
</feature>
<accession>A0A5M5C8N9</accession>
<proteinExistence type="predicted"/>
<sequence length="323" mass="35722">MKYLNKETNGITLSRIGLGAMRMADVQQGVDTIHAALDSGITYLNTGDFYGHGESELVIREALKTRKREDIFIAVKFGGMLTPDDRFYGIDVRPQNVQNYLAYTLKRLGTDYVDLYQPARINPHIPVEDTIGAVADLVKAGYVRSVWITEIDAETLRRAHAVHPISLVEVRYSLLDRDIEEGILPTARELGIDVVTFANLFHGVIGGSNPAGKVAGLSQRMPPQAAEKLKQAVSRLELLKEMADEKNVSVSQLAIAWVLAQGDDILALVGSRTVDQLHDTVKAIDINLSPEDLQRIEQIIPKEYASNSAMLPINLDENGLFKF</sequence>
<dbReference type="PANTHER" id="PTHR43625:SF40">
    <property type="entry name" value="ALDO-KETO REDUCTASE YAKC [NADP(+)]"/>
    <property type="match status" value="1"/>
</dbReference>